<protein>
    <submittedName>
        <fullName evidence="1">Uncharacterized protein</fullName>
    </submittedName>
</protein>
<gene>
    <name evidence="1" type="ORF">GXY80_01610</name>
</gene>
<evidence type="ECO:0000313" key="1">
    <source>
        <dbReference type="EMBL" id="NLW34167.1"/>
    </source>
</evidence>
<comment type="caution">
    <text evidence="1">The sequence shown here is derived from an EMBL/GenBank/DDBJ whole genome shotgun (WGS) entry which is preliminary data.</text>
</comment>
<evidence type="ECO:0000313" key="2">
    <source>
        <dbReference type="Proteomes" id="UP000777265"/>
    </source>
</evidence>
<name>A0A971M132_9BACT</name>
<accession>A0A971M132</accession>
<dbReference type="AlphaFoldDB" id="A0A971M132"/>
<dbReference type="Proteomes" id="UP000777265">
    <property type="component" value="Unassembled WGS sequence"/>
</dbReference>
<reference evidence="1" key="2">
    <citation type="submission" date="2020-01" db="EMBL/GenBank/DDBJ databases">
        <authorList>
            <person name="Campanaro S."/>
        </authorList>
    </citation>
    <scope>NUCLEOTIDE SEQUENCE</scope>
    <source>
        <strain evidence="1">AS06rmzACSIP_7</strain>
    </source>
</reference>
<sequence>MFLFVQSWEVIKGKGAEYTNFVLTRHLPVMQGVGLNMIGGFHVIVGSGPRISAVALNEDFASIQKALETPDFAEVTEELQSYVYGYSNALLRATKRIPFSDYGMEIGTWRFNQYFKLLRGVEDEYAAFLADEYVPLLERLGIRIKIEWEIILGSGLRLLLEGVAKSITNIAQVVETDEFRVLRRTLLSKFASQYSSRILAPTGRVEMAFMLGEITKSL</sequence>
<organism evidence="1 2">
    <name type="scientific">Syntrophorhabdus aromaticivorans</name>
    <dbReference type="NCBI Taxonomy" id="328301"/>
    <lineage>
        <taxon>Bacteria</taxon>
        <taxon>Pseudomonadati</taxon>
        <taxon>Thermodesulfobacteriota</taxon>
        <taxon>Syntrophorhabdia</taxon>
        <taxon>Syntrophorhabdales</taxon>
        <taxon>Syntrophorhabdaceae</taxon>
        <taxon>Syntrophorhabdus</taxon>
    </lineage>
</organism>
<proteinExistence type="predicted"/>
<reference evidence="1" key="1">
    <citation type="journal article" date="2020" name="Biotechnol. Biofuels">
        <title>New insights from the biogas microbiome by comprehensive genome-resolved metagenomics of nearly 1600 species originating from multiple anaerobic digesters.</title>
        <authorList>
            <person name="Campanaro S."/>
            <person name="Treu L."/>
            <person name="Rodriguez-R L.M."/>
            <person name="Kovalovszki A."/>
            <person name="Ziels R.M."/>
            <person name="Maus I."/>
            <person name="Zhu X."/>
            <person name="Kougias P.G."/>
            <person name="Basile A."/>
            <person name="Luo G."/>
            <person name="Schluter A."/>
            <person name="Konstantinidis K.T."/>
            <person name="Angelidaki I."/>
        </authorList>
    </citation>
    <scope>NUCLEOTIDE SEQUENCE</scope>
    <source>
        <strain evidence="1">AS06rmzACSIP_7</strain>
    </source>
</reference>
<dbReference type="EMBL" id="JAAYEE010000028">
    <property type="protein sequence ID" value="NLW34167.1"/>
    <property type="molecule type" value="Genomic_DNA"/>
</dbReference>